<keyword evidence="2" id="KW-1185">Reference proteome</keyword>
<evidence type="ECO:0000313" key="2">
    <source>
        <dbReference type="Proteomes" id="UP000030081"/>
    </source>
</evidence>
<accession>A0AAN0SEY5</accession>
<sequence>MCKIYWRQLTEVQKDSIASELGTSTEYLRLVVTGHKKPGAAFAKKLHDVTEGAIDKHQLRPDIF</sequence>
<name>A0AAN0SEY5_9VIBR</name>
<proteinExistence type="predicted"/>
<protein>
    <submittedName>
        <fullName evidence="1">Uncharacterized protein</fullName>
    </submittedName>
</protein>
<reference evidence="1 2" key="1">
    <citation type="submission" date="2014-10" db="EMBL/GenBank/DDBJ databases">
        <title>The Complete Genome Sequence for the Shellfish Pathogen Vibrio coralliilyticus RE98 Isolated from a Shellfish Hatchery.</title>
        <authorList>
            <person name="Richards G.P."/>
            <person name="Bono J.L."/>
            <person name="Watson M.A."/>
            <person name="Needleman D.S."/>
        </authorList>
    </citation>
    <scope>NUCLEOTIDE SEQUENCE [LARGE SCALE GENOMIC DNA]</scope>
    <source>
        <strain evidence="1 2">RE98</strain>
    </source>
</reference>
<dbReference type="KEGG" id="vcy:IX92_20175"/>
<dbReference type="RefSeq" id="WP_043010288.1">
    <property type="nucleotide sequence ID" value="NZ_CP009618.1"/>
</dbReference>
<evidence type="ECO:0000313" key="1">
    <source>
        <dbReference type="EMBL" id="AIW21334.1"/>
    </source>
</evidence>
<organism evidence="1 2">
    <name type="scientific">Vibrio coralliilyticus</name>
    <dbReference type="NCBI Taxonomy" id="190893"/>
    <lineage>
        <taxon>Bacteria</taxon>
        <taxon>Pseudomonadati</taxon>
        <taxon>Pseudomonadota</taxon>
        <taxon>Gammaproteobacteria</taxon>
        <taxon>Vibrionales</taxon>
        <taxon>Vibrionaceae</taxon>
        <taxon>Vibrio</taxon>
    </lineage>
</organism>
<gene>
    <name evidence="1" type="ORF">IX92_20175</name>
</gene>
<dbReference type="AlphaFoldDB" id="A0AAN0SEY5"/>
<dbReference type="Proteomes" id="UP000030081">
    <property type="component" value="Chromosome 2"/>
</dbReference>
<dbReference type="EMBL" id="CP009618">
    <property type="protein sequence ID" value="AIW21334.1"/>
    <property type="molecule type" value="Genomic_DNA"/>
</dbReference>